<comment type="caution">
    <text evidence="1">The sequence shown here is derived from an EMBL/GenBank/DDBJ whole genome shotgun (WGS) entry which is preliminary data.</text>
</comment>
<reference evidence="1 2" key="1">
    <citation type="submission" date="2021-07" db="EMBL/GenBank/DDBJ databases">
        <authorList>
            <person name="Palmer J.M."/>
        </authorList>
    </citation>
    <scope>NUCLEOTIDE SEQUENCE [LARGE SCALE GENOMIC DNA]</scope>
    <source>
        <strain evidence="1 2">AT_MEX2019</strain>
        <tissue evidence="1">Muscle</tissue>
    </source>
</reference>
<evidence type="ECO:0000313" key="1">
    <source>
        <dbReference type="EMBL" id="MED6243406.1"/>
    </source>
</evidence>
<protein>
    <submittedName>
        <fullName evidence="1">Uncharacterized protein</fullName>
    </submittedName>
</protein>
<proteinExistence type="predicted"/>
<name>A0ABU7B092_9TELE</name>
<gene>
    <name evidence="1" type="ORF">ATANTOWER_019699</name>
</gene>
<sequence length="184" mass="21934">MFHVFVCNQMLMGTFIPVNTLLKVKEKLLRERELEIQSQKKQILQLHVWIRENEHRAQQVLHIQRGQFDALNPNTEESAMRTSCKPPSDRPCCDKELSKKLAMAELEMLHLNLFFKQVTLKYTEEIRKLEEKIKTRDRYITSLKKKSQRESEKNQEKQQHIETLEKYLSDLPTLNQVNDQSKQV</sequence>
<dbReference type="EMBL" id="JAHUTI010033637">
    <property type="protein sequence ID" value="MED6243406.1"/>
    <property type="molecule type" value="Genomic_DNA"/>
</dbReference>
<dbReference type="InterPro" id="IPR040210">
    <property type="entry name" value="Cep85/Cep85L"/>
</dbReference>
<keyword evidence="2" id="KW-1185">Reference proteome</keyword>
<dbReference type="PANTHER" id="PTHR31075:SF2">
    <property type="entry name" value="CENTROSOMAL PROTEIN OF 85 KDA-LIKE"/>
    <property type="match status" value="1"/>
</dbReference>
<evidence type="ECO:0000313" key="2">
    <source>
        <dbReference type="Proteomes" id="UP001345963"/>
    </source>
</evidence>
<accession>A0ABU7B092</accession>
<dbReference type="PANTHER" id="PTHR31075">
    <property type="entry name" value="CENTROSOMAL PROTEIN OF 85 KDA"/>
    <property type="match status" value="1"/>
</dbReference>
<dbReference type="Proteomes" id="UP001345963">
    <property type="component" value="Unassembled WGS sequence"/>
</dbReference>
<organism evidence="1 2">
    <name type="scientific">Ataeniobius toweri</name>
    <dbReference type="NCBI Taxonomy" id="208326"/>
    <lineage>
        <taxon>Eukaryota</taxon>
        <taxon>Metazoa</taxon>
        <taxon>Chordata</taxon>
        <taxon>Craniata</taxon>
        <taxon>Vertebrata</taxon>
        <taxon>Euteleostomi</taxon>
        <taxon>Actinopterygii</taxon>
        <taxon>Neopterygii</taxon>
        <taxon>Teleostei</taxon>
        <taxon>Neoteleostei</taxon>
        <taxon>Acanthomorphata</taxon>
        <taxon>Ovalentaria</taxon>
        <taxon>Atherinomorphae</taxon>
        <taxon>Cyprinodontiformes</taxon>
        <taxon>Goodeidae</taxon>
        <taxon>Ataeniobius</taxon>
    </lineage>
</organism>